<dbReference type="GO" id="GO:0004674">
    <property type="term" value="F:protein serine/threonine kinase activity"/>
    <property type="evidence" value="ECO:0007669"/>
    <property type="project" value="TreeGrafter"/>
</dbReference>
<evidence type="ECO:0000256" key="1">
    <source>
        <dbReference type="SAM" id="SignalP"/>
    </source>
</evidence>
<gene>
    <name evidence="3" type="ORF">C4B63_32g11</name>
</gene>
<evidence type="ECO:0000313" key="3">
    <source>
        <dbReference type="EMBL" id="PWU93208.1"/>
    </source>
</evidence>
<dbReference type="SUPFAM" id="SSF56112">
    <property type="entry name" value="Protein kinase-like (PK-like)"/>
    <property type="match status" value="1"/>
</dbReference>
<dbReference type="GO" id="GO:0044773">
    <property type="term" value="P:mitotic DNA damage checkpoint signaling"/>
    <property type="evidence" value="ECO:0007669"/>
    <property type="project" value="TreeGrafter"/>
</dbReference>
<feature type="chain" id="PRO_5016178058" description="Protein kinase domain-containing protein" evidence="1">
    <location>
        <begin position="27"/>
        <end position="608"/>
    </location>
</feature>
<dbReference type="VEuPathDB" id="TriTrypDB:TcG_05447"/>
<dbReference type="SUPFAM" id="SSF81383">
    <property type="entry name" value="F-box domain"/>
    <property type="match status" value="1"/>
</dbReference>
<dbReference type="VEuPathDB" id="TriTrypDB:BCY84_11087"/>
<dbReference type="Proteomes" id="UP000246121">
    <property type="component" value="Unassembled WGS sequence"/>
</dbReference>
<protein>
    <recommendedName>
        <fullName evidence="2">Protein kinase domain-containing protein</fullName>
    </recommendedName>
</protein>
<evidence type="ECO:0000259" key="2">
    <source>
        <dbReference type="PROSITE" id="PS50011"/>
    </source>
</evidence>
<comment type="caution">
    <text evidence="3">The sequence shown here is derived from an EMBL/GenBank/DDBJ whole genome shotgun (WGS) entry which is preliminary data.</text>
</comment>
<dbReference type="VEuPathDB" id="TriTrypDB:ECC02_004072"/>
<dbReference type="EMBL" id="PRFA01000032">
    <property type="protein sequence ID" value="PWU93208.1"/>
    <property type="molecule type" value="Genomic_DNA"/>
</dbReference>
<dbReference type="VEuPathDB" id="TriTrypDB:TcCLB.507991.90"/>
<dbReference type="VEuPathDB" id="TriTrypDB:C4B63_32g11"/>
<sequence length="608" mass="69301">MMTFYLFILSWPFFFFFLRKRFCVCGEEVPTQHGMGFTHSSREYGHKRCVKCLRSGSMLQPVTPCVNCQQYLCVHCSKPLLPEACTFRWSFWFGAIPNPRASRCCFSCRSPLLSLDDSILCYIMLFLTYKNQDYLLRVCTRFHSVLFLPYEYVKKLEEKYLWKDPDDILYASRRSIILRGMDRLTNATYALKLIPKFRMLSRRLCQRLQQGIEIRIAASAFPASFASFHNVFHTRDFIVIVLELLSPEKYQSLSALIHSVTLTETECRSIIARVLEGVRCLHDELHVVHRDLSLDAIYVARDNFEDIRLLHFHNARFLKTSPRSSYLHEMWKQQQQQQQKQQQYHKQPLPFLYHSASPEVDDGDTAVALSPQVRQLSKPPPLFIPVDVGLLRKAWFYSKVAREREAQLREAAVRSQGFFHSRFETLRHSGFFSCKSTNPGVAPSGMADEISATASGSPLHSPRSGMTVEPLGIQGSNASGANNNNNGDDDFVVVATPRAAVGYCAPELGASLCARSLVPTLNIRAGDVKKWDVFAIGGIFYQLLASSTDYFSDPHYFMDWNKVTATISSESLALLLLLMHMEPNNRITCKEALQIMCEQFRGYVAAGA</sequence>
<dbReference type="PROSITE" id="PS50011">
    <property type="entry name" value="PROTEIN_KINASE_DOM"/>
    <property type="match status" value="1"/>
</dbReference>
<dbReference type="PANTHER" id="PTHR44167">
    <property type="entry name" value="OVARIAN-SPECIFIC SERINE/THREONINE-PROTEIN KINASE LOK-RELATED"/>
    <property type="match status" value="1"/>
</dbReference>
<dbReference type="GO" id="GO:0005634">
    <property type="term" value="C:nucleus"/>
    <property type="evidence" value="ECO:0007669"/>
    <property type="project" value="TreeGrafter"/>
</dbReference>
<dbReference type="Gene3D" id="3.30.200.20">
    <property type="entry name" value="Phosphorylase Kinase, domain 1"/>
    <property type="match status" value="1"/>
</dbReference>
<dbReference type="AlphaFoldDB" id="A0A2V2VDM6"/>
<dbReference type="VEuPathDB" id="TriTrypDB:TcCLB.504035.110"/>
<organism evidence="3 4">
    <name type="scientific">Trypanosoma cruzi</name>
    <dbReference type="NCBI Taxonomy" id="5693"/>
    <lineage>
        <taxon>Eukaryota</taxon>
        <taxon>Discoba</taxon>
        <taxon>Euglenozoa</taxon>
        <taxon>Kinetoplastea</taxon>
        <taxon>Metakinetoplastina</taxon>
        <taxon>Trypanosomatida</taxon>
        <taxon>Trypanosomatidae</taxon>
        <taxon>Trypanosoma</taxon>
        <taxon>Schizotrypanum</taxon>
    </lineage>
</organism>
<evidence type="ECO:0000313" key="4">
    <source>
        <dbReference type="Proteomes" id="UP000246121"/>
    </source>
</evidence>
<dbReference type="VEuPathDB" id="TriTrypDB:TcCL_ESM11664"/>
<dbReference type="SMART" id="SM00220">
    <property type="entry name" value="S_TKc"/>
    <property type="match status" value="1"/>
</dbReference>
<dbReference type="InterPro" id="IPR000719">
    <property type="entry name" value="Prot_kinase_dom"/>
</dbReference>
<dbReference type="InterPro" id="IPR036047">
    <property type="entry name" value="F-box-like_dom_sf"/>
</dbReference>
<dbReference type="PANTHER" id="PTHR44167:SF24">
    <property type="entry name" value="SERINE_THREONINE-PROTEIN KINASE CHK2"/>
    <property type="match status" value="1"/>
</dbReference>
<dbReference type="GO" id="GO:0005524">
    <property type="term" value="F:ATP binding"/>
    <property type="evidence" value="ECO:0007669"/>
    <property type="project" value="InterPro"/>
</dbReference>
<dbReference type="VEuPathDB" id="TriTrypDB:Tc_MARK_251"/>
<reference evidence="3 4" key="1">
    <citation type="journal article" date="2018" name="Microb. Genom.">
        <title>Expanding an expanded genome: long-read sequencing of Trypanosoma cruzi.</title>
        <authorList>
            <person name="Berna L."/>
            <person name="Rodriguez M."/>
            <person name="Chiribao M.L."/>
            <person name="Parodi-Talice A."/>
            <person name="Pita S."/>
            <person name="Rijo G."/>
            <person name="Alvarez-Valin F."/>
            <person name="Robello C."/>
        </authorList>
    </citation>
    <scope>NUCLEOTIDE SEQUENCE [LARGE SCALE GENOMIC DNA]</scope>
    <source>
        <strain evidence="3 4">Dm28c</strain>
    </source>
</reference>
<name>A0A2V2VDM6_TRYCR</name>
<dbReference type="VEuPathDB" id="TriTrypDB:TCSYLVIO_001432"/>
<dbReference type="Pfam" id="PF00069">
    <property type="entry name" value="Pkinase"/>
    <property type="match status" value="1"/>
</dbReference>
<accession>A0A2V2VDM6</accession>
<proteinExistence type="predicted"/>
<dbReference type="Gene3D" id="1.10.510.10">
    <property type="entry name" value="Transferase(Phosphotransferase) domain 1"/>
    <property type="match status" value="2"/>
</dbReference>
<feature type="domain" description="Protein kinase" evidence="2">
    <location>
        <begin position="163"/>
        <end position="601"/>
    </location>
</feature>
<dbReference type="VEuPathDB" id="TriTrypDB:TCDM_06927"/>
<keyword evidence="1" id="KW-0732">Signal</keyword>
<feature type="signal peptide" evidence="1">
    <location>
        <begin position="1"/>
        <end position="26"/>
    </location>
</feature>
<dbReference type="VEuPathDB" id="TriTrypDB:TcBrA4_0009880"/>
<dbReference type="InterPro" id="IPR011009">
    <property type="entry name" value="Kinase-like_dom_sf"/>
</dbReference>